<proteinExistence type="predicted"/>
<dbReference type="InParanoid" id="A0A6M4HCZ2"/>
<keyword evidence="5" id="KW-1185">Reference proteome</keyword>
<sequence length="283" mass="31077">MLITTEKLAQHLDDPEWIIFDTRHDLMDPARGPRVYAEGHIPGAYFMHVDHDLSGVKTGKNGRHPLPDIDALVAKLNCCGLAPARQVAIYDDMGGNWAMRLWWLLRWLGHDAVAVLDGQFPLWVKEGRPVTKDVPPPRAGSFVPRVRDGATVNARDVNVMRSAPGVKVIDARATERYEGRVEPIDPVAGHIPGTANRFWQKNLAADGRFKSPDVLRDEYAKLLGSVTPDQAVHLCGSGVTACHNIFAMELAGLAGSRLYPGSWSEWCADPSRPVAQGPQDNAN</sequence>
<evidence type="ECO:0000256" key="1">
    <source>
        <dbReference type="ARBA" id="ARBA00022679"/>
    </source>
</evidence>
<accession>A0A6M4HCZ2</accession>
<dbReference type="InterPro" id="IPR001763">
    <property type="entry name" value="Rhodanese-like_dom"/>
</dbReference>
<dbReference type="EMBL" id="CP053073">
    <property type="protein sequence ID" value="QJR16598.1"/>
    <property type="molecule type" value="Genomic_DNA"/>
</dbReference>
<dbReference type="PANTHER" id="PTHR11364:SF27">
    <property type="entry name" value="SULFURTRANSFERASE"/>
    <property type="match status" value="1"/>
</dbReference>
<evidence type="ECO:0000313" key="4">
    <source>
        <dbReference type="EMBL" id="QJR16598.1"/>
    </source>
</evidence>
<evidence type="ECO:0000259" key="3">
    <source>
        <dbReference type="PROSITE" id="PS50206"/>
    </source>
</evidence>
<dbReference type="CDD" id="cd01448">
    <property type="entry name" value="TST_Repeat_1"/>
    <property type="match status" value="1"/>
</dbReference>
<dbReference type="FunCoup" id="A0A6M4HCZ2">
    <property type="interactions" value="536"/>
</dbReference>
<keyword evidence="1 4" id="KW-0808">Transferase</keyword>
<evidence type="ECO:0000256" key="2">
    <source>
        <dbReference type="ARBA" id="ARBA00022737"/>
    </source>
</evidence>
<dbReference type="PROSITE" id="PS50206">
    <property type="entry name" value="RHODANESE_3"/>
    <property type="match status" value="2"/>
</dbReference>
<dbReference type="Proteomes" id="UP000503096">
    <property type="component" value="Chromosome"/>
</dbReference>
<dbReference type="AlphaFoldDB" id="A0A6M4HCZ2"/>
<dbReference type="EC" id="2.8.1.1" evidence="4"/>
<dbReference type="CDD" id="cd01449">
    <property type="entry name" value="TST_Repeat_2"/>
    <property type="match status" value="1"/>
</dbReference>
<evidence type="ECO:0000313" key="5">
    <source>
        <dbReference type="Proteomes" id="UP000503096"/>
    </source>
</evidence>
<dbReference type="PANTHER" id="PTHR11364">
    <property type="entry name" value="THIOSULFATE SULFERTANSFERASE"/>
    <property type="match status" value="1"/>
</dbReference>
<feature type="domain" description="Rhodanese" evidence="3">
    <location>
        <begin position="13"/>
        <end position="132"/>
    </location>
</feature>
<feature type="domain" description="Rhodanese" evidence="3">
    <location>
        <begin position="162"/>
        <end position="275"/>
    </location>
</feature>
<organism evidence="4 5">
    <name type="scientific">Usitatibacter palustris</name>
    <dbReference type="NCBI Taxonomy" id="2732487"/>
    <lineage>
        <taxon>Bacteria</taxon>
        <taxon>Pseudomonadati</taxon>
        <taxon>Pseudomonadota</taxon>
        <taxon>Betaproteobacteria</taxon>
        <taxon>Nitrosomonadales</taxon>
        <taxon>Usitatibacteraceae</taxon>
        <taxon>Usitatibacter</taxon>
    </lineage>
</organism>
<dbReference type="Pfam" id="PF00581">
    <property type="entry name" value="Rhodanese"/>
    <property type="match status" value="2"/>
</dbReference>
<name>A0A6M4HCZ2_9PROT</name>
<dbReference type="GO" id="GO:0004792">
    <property type="term" value="F:thiosulfate-cyanide sulfurtransferase activity"/>
    <property type="evidence" value="ECO:0007669"/>
    <property type="project" value="UniProtKB-EC"/>
</dbReference>
<gene>
    <name evidence="4" type="primary">sseB</name>
    <name evidence="4" type="ORF">DSM104440_03433</name>
</gene>
<dbReference type="SMART" id="SM00450">
    <property type="entry name" value="RHOD"/>
    <property type="match status" value="2"/>
</dbReference>
<dbReference type="InterPro" id="IPR036873">
    <property type="entry name" value="Rhodanese-like_dom_sf"/>
</dbReference>
<dbReference type="Gene3D" id="3.40.250.10">
    <property type="entry name" value="Rhodanese-like domain"/>
    <property type="match status" value="2"/>
</dbReference>
<dbReference type="InterPro" id="IPR045078">
    <property type="entry name" value="TST/MPST-like"/>
</dbReference>
<keyword evidence="2" id="KW-0677">Repeat</keyword>
<protein>
    <submittedName>
        <fullName evidence="4">Thiosulfate sulfurtransferase SseB</fullName>
        <ecNumber evidence="4">2.8.1.1</ecNumber>
    </submittedName>
</protein>
<dbReference type="SUPFAM" id="SSF52821">
    <property type="entry name" value="Rhodanese/Cell cycle control phosphatase"/>
    <property type="match status" value="2"/>
</dbReference>
<dbReference type="RefSeq" id="WP_171164833.1">
    <property type="nucleotide sequence ID" value="NZ_CP053073.1"/>
</dbReference>
<reference evidence="4 5" key="1">
    <citation type="submission" date="2020-04" db="EMBL/GenBank/DDBJ databases">
        <title>Usitatibacter rugosus gen. nov., sp. nov. and Usitatibacter palustris sp. nov., novel members of Usitatibacteraceae fam. nov. within the order Nitrosomonadales isolated from soil.</title>
        <authorList>
            <person name="Huber K.J."/>
            <person name="Neumann-Schaal M."/>
            <person name="Geppert A."/>
            <person name="Luckner M."/>
            <person name="Wanner G."/>
            <person name="Overmann J."/>
        </authorList>
    </citation>
    <scope>NUCLEOTIDE SEQUENCE [LARGE SCALE GENOMIC DNA]</scope>
    <source>
        <strain evidence="4 5">Swamp67</strain>
    </source>
</reference>
<dbReference type="KEGG" id="upl:DSM104440_03433"/>